<protein>
    <submittedName>
        <fullName evidence="2">Uncharacterized protein</fullName>
    </submittedName>
</protein>
<evidence type="ECO:0000313" key="2">
    <source>
        <dbReference type="EMBL" id="KAF7350705.1"/>
    </source>
</evidence>
<reference evidence="2" key="1">
    <citation type="submission" date="2020-05" db="EMBL/GenBank/DDBJ databases">
        <title>Mycena genomes resolve the evolution of fungal bioluminescence.</title>
        <authorList>
            <person name="Tsai I.J."/>
        </authorList>
    </citation>
    <scope>NUCLEOTIDE SEQUENCE</scope>
    <source>
        <strain evidence="2">160909Yilan</strain>
    </source>
</reference>
<keyword evidence="1" id="KW-0472">Membrane</keyword>
<feature type="transmembrane region" description="Helical" evidence="1">
    <location>
        <begin position="231"/>
        <end position="248"/>
    </location>
</feature>
<dbReference type="SUPFAM" id="SSF81321">
    <property type="entry name" value="Family A G protein-coupled receptor-like"/>
    <property type="match status" value="1"/>
</dbReference>
<sequence length="272" mass="30642">MTPEEAATLQSIGSDWVSGFAAITNETVWLTAYAAIVLRALFLLMRDRRRNYVVPIVLLFLFAVMLWTLDLVNFVSEGKKTLIRNPEDAIDSKLDNALDFIFHLAAVQDALYAYMALLGDAIIVHRVWKLRAYQKTWVFLLLCASLLGSLVSTLLLTFCVASVGKEIILGSFEQPAFCHNIQQVSYVMPLVTTGVATVLIGLVAWKHRNMTDLLYTDGSGRRKKQRSPSHRILLLLVESGLFYFIFFSDSSVGNRAFRRELGRIQCDPVIFV</sequence>
<evidence type="ECO:0000313" key="3">
    <source>
        <dbReference type="Proteomes" id="UP000623467"/>
    </source>
</evidence>
<keyword evidence="1" id="KW-1133">Transmembrane helix</keyword>
<feature type="transmembrane region" description="Helical" evidence="1">
    <location>
        <begin position="27"/>
        <end position="45"/>
    </location>
</feature>
<feature type="transmembrane region" description="Helical" evidence="1">
    <location>
        <begin position="52"/>
        <end position="69"/>
    </location>
</feature>
<feature type="transmembrane region" description="Helical" evidence="1">
    <location>
        <begin position="136"/>
        <end position="164"/>
    </location>
</feature>
<dbReference type="OrthoDB" id="3248740at2759"/>
<dbReference type="AlphaFoldDB" id="A0A8H6Y2T3"/>
<evidence type="ECO:0000256" key="1">
    <source>
        <dbReference type="SAM" id="Phobius"/>
    </source>
</evidence>
<keyword evidence="3" id="KW-1185">Reference proteome</keyword>
<feature type="transmembrane region" description="Helical" evidence="1">
    <location>
        <begin position="184"/>
        <end position="205"/>
    </location>
</feature>
<comment type="caution">
    <text evidence="2">The sequence shown here is derived from an EMBL/GenBank/DDBJ whole genome shotgun (WGS) entry which is preliminary data.</text>
</comment>
<name>A0A8H6Y2T3_9AGAR</name>
<dbReference type="EMBL" id="JACAZH010000014">
    <property type="protein sequence ID" value="KAF7350705.1"/>
    <property type="molecule type" value="Genomic_DNA"/>
</dbReference>
<feature type="transmembrane region" description="Helical" evidence="1">
    <location>
        <begin position="100"/>
        <end position="124"/>
    </location>
</feature>
<dbReference type="Proteomes" id="UP000623467">
    <property type="component" value="Unassembled WGS sequence"/>
</dbReference>
<accession>A0A8H6Y2T3</accession>
<proteinExistence type="predicted"/>
<gene>
    <name evidence="2" type="ORF">MSAN_01631400</name>
</gene>
<organism evidence="2 3">
    <name type="scientific">Mycena sanguinolenta</name>
    <dbReference type="NCBI Taxonomy" id="230812"/>
    <lineage>
        <taxon>Eukaryota</taxon>
        <taxon>Fungi</taxon>
        <taxon>Dikarya</taxon>
        <taxon>Basidiomycota</taxon>
        <taxon>Agaricomycotina</taxon>
        <taxon>Agaricomycetes</taxon>
        <taxon>Agaricomycetidae</taxon>
        <taxon>Agaricales</taxon>
        <taxon>Marasmiineae</taxon>
        <taxon>Mycenaceae</taxon>
        <taxon>Mycena</taxon>
    </lineage>
</organism>
<keyword evidence="1" id="KW-0812">Transmembrane</keyword>